<name>A0A699X6S9_TANCI</name>
<sequence>RTEFLKEMFVTKNVRVDGMNRNLIPPPEVVPIKGVVIKKGSST</sequence>
<dbReference type="AlphaFoldDB" id="A0A699X6S9"/>
<feature type="non-terminal residue" evidence="1">
    <location>
        <position position="1"/>
    </location>
</feature>
<reference evidence="1" key="1">
    <citation type="journal article" date="2019" name="Sci. Rep.">
        <title>Draft genome of Tanacetum cinerariifolium, the natural source of mosquito coil.</title>
        <authorList>
            <person name="Yamashiro T."/>
            <person name="Shiraishi A."/>
            <person name="Satake H."/>
            <person name="Nakayama K."/>
        </authorList>
    </citation>
    <scope>NUCLEOTIDE SEQUENCE</scope>
</reference>
<comment type="caution">
    <text evidence="1">The sequence shown here is derived from an EMBL/GenBank/DDBJ whole genome shotgun (WGS) entry which is preliminary data.</text>
</comment>
<organism evidence="1">
    <name type="scientific">Tanacetum cinerariifolium</name>
    <name type="common">Dalmatian daisy</name>
    <name type="synonym">Chrysanthemum cinerariifolium</name>
    <dbReference type="NCBI Taxonomy" id="118510"/>
    <lineage>
        <taxon>Eukaryota</taxon>
        <taxon>Viridiplantae</taxon>
        <taxon>Streptophyta</taxon>
        <taxon>Embryophyta</taxon>
        <taxon>Tracheophyta</taxon>
        <taxon>Spermatophyta</taxon>
        <taxon>Magnoliopsida</taxon>
        <taxon>eudicotyledons</taxon>
        <taxon>Gunneridae</taxon>
        <taxon>Pentapetalae</taxon>
        <taxon>asterids</taxon>
        <taxon>campanulids</taxon>
        <taxon>Asterales</taxon>
        <taxon>Asteraceae</taxon>
        <taxon>Asteroideae</taxon>
        <taxon>Anthemideae</taxon>
        <taxon>Anthemidinae</taxon>
        <taxon>Tanacetum</taxon>
    </lineage>
</organism>
<proteinExistence type="predicted"/>
<protein>
    <submittedName>
        <fullName evidence="1">Uncharacterized protein</fullName>
    </submittedName>
</protein>
<gene>
    <name evidence="1" type="ORF">Tci_924353</name>
</gene>
<evidence type="ECO:0000313" key="1">
    <source>
        <dbReference type="EMBL" id="GFD52384.1"/>
    </source>
</evidence>
<accession>A0A699X6S9</accession>
<dbReference type="EMBL" id="BKCJ011781555">
    <property type="protein sequence ID" value="GFD52384.1"/>
    <property type="molecule type" value="Genomic_DNA"/>
</dbReference>